<evidence type="ECO:0000313" key="4">
    <source>
        <dbReference type="EMBL" id="GAA4919155.1"/>
    </source>
</evidence>
<evidence type="ECO:0000256" key="1">
    <source>
        <dbReference type="SAM" id="Phobius"/>
    </source>
</evidence>
<keyword evidence="5" id="KW-1185">Reference proteome</keyword>
<dbReference type="PANTHER" id="PTHR30273">
    <property type="entry name" value="PERIPLASMIC SIGNAL SENSOR AND SIGMA FACTOR ACTIVATOR FECR-RELATED"/>
    <property type="match status" value="1"/>
</dbReference>
<dbReference type="InterPro" id="IPR032508">
    <property type="entry name" value="FecR_C"/>
</dbReference>
<feature type="transmembrane region" description="Helical" evidence="1">
    <location>
        <begin position="70"/>
        <end position="92"/>
    </location>
</feature>
<keyword evidence="1" id="KW-1133">Transmembrane helix</keyword>
<feature type="domain" description="FecR protein" evidence="2">
    <location>
        <begin position="167"/>
        <end position="260"/>
    </location>
</feature>
<sequence>MEEKQSPEELIRRYVAGEATAKEKAWVESWYLNELEKCQYYPTEETINNKSAEIRATILSRTAKQRTVNIWPRIAAAAAILFFICAGGYLFFNKTNFRSVHVAQVKPDISPGDQSAILLLSDGRKINLHDAKTGNIASEGKTKIIKTADNQIIYKADAPASSTQYNVVVTRAGNFYPLKLADGTVAILDAGSSIKYPVNFTGRQRRVEITGQVYFEVKHNAAMPFRVSVKGNVIEDLGTSFNINAYDDEPNIKATLIEGSMRVNDQVTLTPGKQATINKGRIKVSKTDIEQVIAWKNGLFKFNTTPIDQGMRQLSRWYNVTVEYPNGIPDVTFNGEIHRSTNASQVLEILSFSKVKFQIVNTPYGKKIIVKP</sequence>
<dbReference type="Pfam" id="PF16344">
    <property type="entry name" value="FecR_C"/>
    <property type="match status" value="1"/>
</dbReference>
<dbReference type="Pfam" id="PF04773">
    <property type="entry name" value="FecR"/>
    <property type="match status" value="1"/>
</dbReference>
<evidence type="ECO:0000313" key="5">
    <source>
        <dbReference type="Proteomes" id="UP001501436"/>
    </source>
</evidence>
<dbReference type="RefSeq" id="WP_345331394.1">
    <property type="nucleotide sequence ID" value="NZ_BAABJI010000002.1"/>
</dbReference>
<dbReference type="PIRSF" id="PIRSF018266">
    <property type="entry name" value="FecR"/>
    <property type="match status" value="1"/>
</dbReference>
<dbReference type="Proteomes" id="UP001501436">
    <property type="component" value="Unassembled WGS sequence"/>
</dbReference>
<dbReference type="Gene3D" id="3.55.50.30">
    <property type="match status" value="1"/>
</dbReference>
<organism evidence="4 5">
    <name type="scientific">Mucilaginibacter defluvii</name>
    <dbReference type="NCBI Taxonomy" id="1196019"/>
    <lineage>
        <taxon>Bacteria</taxon>
        <taxon>Pseudomonadati</taxon>
        <taxon>Bacteroidota</taxon>
        <taxon>Sphingobacteriia</taxon>
        <taxon>Sphingobacteriales</taxon>
        <taxon>Sphingobacteriaceae</taxon>
        <taxon>Mucilaginibacter</taxon>
    </lineage>
</organism>
<keyword evidence="1" id="KW-0812">Transmembrane</keyword>
<gene>
    <name evidence="4" type="ORF">GCM10023313_23510</name>
</gene>
<reference evidence="5" key="1">
    <citation type="journal article" date="2019" name="Int. J. Syst. Evol. Microbiol.">
        <title>The Global Catalogue of Microorganisms (GCM) 10K type strain sequencing project: providing services to taxonomists for standard genome sequencing and annotation.</title>
        <authorList>
            <consortium name="The Broad Institute Genomics Platform"/>
            <consortium name="The Broad Institute Genome Sequencing Center for Infectious Disease"/>
            <person name="Wu L."/>
            <person name="Ma J."/>
        </authorList>
    </citation>
    <scope>NUCLEOTIDE SEQUENCE [LARGE SCALE GENOMIC DNA]</scope>
    <source>
        <strain evidence="5">JCM 18283</strain>
    </source>
</reference>
<dbReference type="InterPro" id="IPR006860">
    <property type="entry name" value="FecR"/>
</dbReference>
<comment type="caution">
    <text evidence="4">The sequence shown here is derived from an EMBL/GenBank/DDBJ whole genome shotgun (WGS) entry which is preliminary data.</text>
</comment>
<protein>
    <submittedName>
        <fullName evidence="4">DUF4974 domain-containing protein</fullName>
    </submittedName>
</protein>
<evidence type="ECO:0000259" key="2">
    <source>
        <dbReference type="Pfam" id="PF04773"/>
    </source>
</evidence>
<keyword evidence="1" id="KW-0472">Membrane</keyword>
<dbReference type="Gene3D" id="2.60.120.1440">
    <property type="match status" value="1"/>
</dbReference>
<feature type="domain" description="Protein FecR C-terminal" evidence="3">
    <location>
        <begin position="300"/>
        <end position="361"/>
    </location>
</feature>
<evidence type="ECO:0000259" key="3">
    <source>
        <dbReference type="Pfam" id="PF16344"/>
    </source>
</evidence>
<dbReference type="EMBL" id="BAABJI010000002">
    <property type="protein sequence ID" value="GAA4919155.1"/>
    <property type="molecule type" value="Genomic_DNA"/>
</dbReference>
<name>A0ABP9FWB7_9SPHI</name>
<dbReference type="InterPro" id="IPR012373">
    <property type="entry name" value="Ferrdict_sens_TM"/>
</dbReference>
<dbReference type="PANTHER" id="PTHR30273:SF2">
    <property type="entry name" value="PROTEIN FECR"/>
    <property type="match status" value="1"/>
</dbReference>
<accession>A0ABP9FWB7</accession>
<proteinExistence type="predicted"/>